<sequence>MRRQPKQQRSKLIVRDIVQAAREHLSEHGLDGFNTSAVANRTGVSVGTMYQYFENKEQLLDAVSLALAEEIKDQLDLVASSEMLSGFRDFSHVLISSVIFYVNSQPLLIRALLSSDGERRLSIAADKIEGHFTDLFRSYALQHHAELPNTNLPSAVFVVFTSILAVALRMQLVRKPGIDHEAVTSMLVESALATVFGSSYTAP</sequence>
<keyword evidence="1" id="KW-0805">Transcription regulation</keyword>
<dbReference type="InterPro" id="IPR050109">
    <property type="entry name" value="HTH-type_TetR-like_transc_reg"/>
</dbReference>
<evidence type="ECO:0000256" key="4">
    <source>
        <dbReference type="PROSITE-ProRule" id="PRU00335"/>
    </source>
</evidence>
<feature type="domain" description="HTH tetR-type" evidence="5">
    <location>
        <begin position="11"/>
        <end position="71"/>
    </location>
</feature>
<keyword evidence="2 4" id="KW-0238">DNA-binding</keyword>
<dbReference type="KEGG" id="zal:AZF00_02595"/>
<dbReference type="STRING" id="1470434.AZF00_02595"/>
<dbReference type="AlphaFoldDB" id="A0A127M204"/>
<dbReference type="SUPFAM" id="SSF46689">
    <property type="entry name" value="Homeodomain-like"/>
    <property type="match status" value="1"/>
</dbReference>
<dbReference type="Gene3D" id="1.10.357.10">
    <property type="entry name" value="Tetracycline Repressor, domain 2"/>
    <property type="match status" value="1"/>
</dbReference>
<proteinExistence type="predicted"/>
<dbReference type="Pfam" id="PF00440">
    <property type="entry name" value="TetR_N"/>
    <property type="match status" value="1"/>
</dbReference>
<reference evidence="6 7" key="1">
    <citation type="submission" date="2015-12" db="EMBL/GenBank/DDBJ databases">
        <authorList>
            <person name="Shamseldin A."/>
            <person name="Moawad H."/>
            <person name="Abd El-Rahim W.M."/>
            <person name="Sadowsky M.J."/>
        </authorList>
    </citation>
    <scope>NUCLEOTIDE SEQUENCE [LARGE SCALE GENOMIC DNA]</scope>
    <source>
        <strain evidence="6 7">SM2</strain>
    </source>
</reference>
<organism evidence="6 7">
    <name type="scientific">Zhongshania aliphaticivorans</name>
    <dbReference type="NCBI Taxonomy" id="1470434"/>
    <lineage>
        <taxon>Bacteria</taxon>
        <taxon>Pseudomonadati</taxon>
        <taxon>Pseudomonadota</taxon>
        <taxon>Gammaproteobacteria</taxon>
        <taxon>Cellvibrionales</taxon>
        <taxon>Spongiibacteraceae</taxon>
        <taxon>Zhongshania</taxon>
    </lineage>
</organism>
<dbReference type="PANTHER" id="PTHR30055:SF234">
    <property type="entry name" value="HTH-TYPE TRANSCRIPTIONAL REGULATOR BETI"/>
    <property type="match status" value="1"/>
</dbReference>
<dbReference type="PANTHER" id="PTHR30055">
    <property type="entry name" value="HTH-TYPE TRANSCRIPTIONAL REGULATOR RUTR"/>
    <property type="match status" value="1"/>
</dbReference>
<evidence type="ECO:0000259" key="5">
    <source>
        <dbReference type="PROSITE" id="PS50977"/>
    </source>
</evidence>
<dbReference type="PRINTS" id="PR00455">
    <property type="entry name" value="HTHTETR"/>
</dbReference>
<dbReference type="PROSITE" id="PS50977">
    <property type="entry name" value="HTH_TETR_2"/>
    <property type="match status" value="1"/>
</dbReference>
<dbReference type="GO" id="GO:0000976">
    <property type="term" value="F:transcription cis-regulatory region binding"/>
    <property type="evidence" value="ECO:0007669"/>
    <property type="project" value="TreeGrafter"/>
</dbReference>
<keyword evidence="3" id="KW-0804">Transcription</keyword>
<evidence type="ECO:0000256" key="1">
    <source>
        <dbReference type="ARBA" id="ARBA00023015"/>
    </source>
</evidence>
<gene>
    <name evidence="6" type="ORF">AZF00_02595</name>
</gene>
<dbReference type="InterPro" id="IPR001647">
    <property type="entry name" value="HTH_TetR"/>
</dbReference>
<evidence type="ECO:0000313" key="7">
    <source>
        <dbReference type="Proteomes" id="UP000074119"/>
    </source>
</evidence>
<dbReference type="GO" id="GO:0003700">
    <property type="term" value="F:DNA-binding transcription factor activity"/>
    <property type="evidence" value="ECO:0007669"/>
    <property type="project" value="TreeGrafter"/>
</dbReference>
<dbReference type="Proteomes" id="UP000074119">
    <property type="component" value="Chromosome"/>
</dbReference>
<accession>A0A127M204</accession>
<dbReference type="RefSeq" id="WP_062383048.1">
    <property type="nucleotide sequence ID" value="NZ_CP014544.1"/>
</dbReference>
<protein>
    <recommendedName>
        <fullName evidence="5">HTH tetR-type domain-containing protein</fullName>
    </recommendedName>
</protein>
<dbReference type="EMBL" id="CP014544">
    <property type="protein sequence ID" value="AMO67254.1"/>
    <property type="molecule type" value="Genomic_DNA"/>
</dbReference>
<dbReference type="InterPro" id="IPR009057">
    <property type="entry name" value="Homeodomain-like_sf"/>
</dbReference>
<evidence type="ECO:0000256" key="2">
    <source>
        <dbReference type="ARBA" id="ARBA00023125"/>
    </source>
</evidence>
<evidence type="ECO:0000313" key="6">
    <source>
        <dbReference type="EMBL" id="AMO67254.1"/>
    </source>
</evidence>
<evidence type="ECO:0000256" key="3">
    <source>
        <dbReference type="ARBA" id="ARBA00023163"/>
    </source>
</evidence>
<feature type="DNA-binding region" description="H-T-H motif" evidence="4">
    <location>
        <begin position="34"/>
        <end position="53"/>
    </location>
</feature>
<name>A0A127M204_9GAMM</name>